<keyword evidence="3" id="KW-1185">Reference proteome</keyword>
<dbReference type="EMBL" id="QAMZ01000049">
    <property type="protein sequence ID" value="PWL52406.1"/>
    <property type="molecule type" value="Genomic_DNA"/>
</dbReference>
<protein>
    <submittedName>
        <fullName evidence="2">Initiator Replication protein</fullName>
    </submittedName>
    <submittedName>
        <fullName evidence="1">RepB family plasmid replication initiator protein</fullName>
    </submittedName>
</protein>
<dbReference type="RefSeq" id="WP_027637617.1">
    <property type="nucleotide sequence ID" value="NZ_BAAACD010000005.1"/>
</dbReference>
<evidence type="ECO:0000313" key="2">
    <source>
        <dbReference type="EMBL" id="SFF75031.1"/>
    </source>
</evidence>
<evidence type="ECO:0000313" key="1">
    <source>
        <dbReference type="EMBL" id="PWL52406.1"/>
    </source>
</evidence>
<gene>
    <name evidence="1" type="ORF">DBY38_10760</name>
    <name evidence="2" type="ORF">SAMN04487885_10928</name>
</gene>
<reference evidence="2 3" key="1">
    <citation type="submission" date="2016-10" db="EMBL/GenBank/DDBJ databases">
        <authorList>
            <person name="de Groot N.N."/>
        </authorList>
    </citation>
    <scope>NUCLEOTIDE SEQUENCE [LARGE SCALE GENOMIC DNA]</scope>
    <source>
        <strain evidence="2 3">NLAE-zl-G419</strain>
    </source>
</reference>
<accession>A0A1I2LCW5</accession>
<sequence length="102" mass="12104">MKKEKIRVSFKKKRNTETIKFKSIYGSLFYKWLKEHKDEDVITVSLKDLSCILNVPQSSHTYCYLRPTVLASLQKEFNELDLTLTFSYKVIKGEKIIIKIKR</sequence>
<dbReference type="AlphaFoldDB" id="A0A1I2LCW5"/>
<dbReference type="InterPro" id="IPR036390">
    <property type="entry name" value="WH_DNA-bd_sf"/>
</dbReference>
<organism evidence="2 3">
    <name type="scientific">Clostridium cadaveris</name>
    <dbReference type="NCBI Taxonomy" id="1529"/>
    <lineage>
        <taxon>Bacteria</taxon>
        <taxon>Bacillati</taxon>
        <taxon>Bacillota</taxon>
        <taxon>Clostridia</taxon>
        <taxon>Eubacteriales</taxon>
        <taxon>Clostridiaceae</taxon>
        <taxon>Clostridium</taxon>
    </lineage>
</organism>
<proteinExistence type="predicted"/>
<dbReference type="SUPFAM" id="SSF46785">
    <property type="entry name" value="Winged helix' DNA-binding domain"/>
    <property type="match status" value="1"/>
</dbReference>
<dbReference type="GeneID" id="90545922"/>
<dbReference type="EMBL" id="FOOE01000009">
    <property type="protein sequence ID" value="SFF75031.1"/>
    <property type="molecule type" value="Genomic_DNA"/>
</dbReference>
<dbReference type="Proteomes" id="UP000246114">
    <property type="component" value="Unassembled WGS sequence"/>
</dbReference>
<dbReference type="Proteomes" id="UP000182135">
    <property type="component" value="Unassembled WGS sequence"/>
</dbReference>
<evidence type="ECO:0000313" key="4">
    <source>
        <dbReference type="Proteomes" id="UP000246114"/>
    </source>
</evidence>
<reference evidence="1 4" key="2">
    <citation type="submission" date="2018-03" db="EMBL/GenBank/DDBJ databases">
        <title>The uncultured portion of the human microbiome is neutrally assembled.</title>
        <authorList>
            <person name="Jeraldo P."/>
            <person name="Boardman L."/>
            <person name="White B.A."/>
            <person name="Nelson H."/>
            <person name="Goldenfeld N."/>
            <person name="Chia N."/>
        </authorList>
    </citation>
    <scope>NUCLEOTIDE SEQUENCE [LARGE SCALE GENOMIC DNA]</scope>
    <source>
        <strain evidence="1">CIM:MAG 903</strain>
    </source>
</reference>
<dbReference type="InterPro" id="IPR036388">
    <property type="entry name" value="WH-like_DNA-bd_sf"/>
</dbReference>
<dbReference type="Gene3D" id="1.10.10.10">
    <property type="entry name" value="Winged helix-like DNA-binding domain superfamily/Winged helix DNA-binding domain"/>
    <property type="match status" value="1"/>
</dbReference>
<evidence type="ECO:0000313" key="3">
    <source>
        <dbReference type="Proteomes" id="UP000182135"/>
    </source>
</evidence>
<name>A0A1I2LCW5_9CLOT</name>